<evidence type="ECO:0000313" key="2">
    <source>
        <dbReference type="EMBL" id="SGZ35419.1"/>
    </source>
</evidence>
<name>A0A2X0MUD1_9BASI</name>
<dbReference type="Proteomes" id="UP000249464">
    <property type="component" value="Unassembled WGS sequence"/>
</dbReference>
<accession>A0A2X0MUD1</accession>
<organism evidence="2 3">
    <name type="scientific">Microbotryum silenes-dioicae</name>
    <dbReference type="NCBI Taxonomy" id="796604"/>
    <lineage>
        <taxon>Eukaryota</taxon>
        <taxon>Fungi</taxon>
        <taxon>Dikarya</taxon>
        <taxon>Basidiomycota</taxon>
        <taxon>Pucciniomycotina</taxon>
        <taxon>Microbotryomycetes</taxon>
        <taxon>Microbotryales</taxon>
        <taxon>Microbotryaceae</taxon>
        <taxon>Microbotryum</taxon>
    </lineage>
</organism>
<dbReference type="EMBL" id="FQNC01000136">
    <property type="protein sequence ID" value="SGZ35419.1"/>
    <property type="molecule type" value="Genomic_DNA"/>
</dbReference>
<feature type="region of interest" description="Disordered" evidence="1">
    <location>
        <begin position="1"/>
        <end position="41"/>
    </location>
</feature>
<dbReference type="AlphaFoldDB" id="A0A2X0MUD1"/>
<evidence type="ECO:0000256" key="1">
    <source>
        <dbReference type="SAM" id="MobiDB-lite"/>
    </source>
</evidence>
<evidence type="ECO:0000313" key="3">
    <source>
        <dbReference type="Proteomes" id="UP000249464"/>
    </source>
</evidence>
<gene>
    <name evidence="2" type="primary">BQ5605_C060g12726</name>
    <name evidence="2" type="ORF">BQ5605_C060G12726</name>
</gene>
<sequence>MLDKRRGCVNAESEEMTAAQVSSADDSRPRINKGRSRGAEEDGVVACDGAVVPLLHVECKARCGDDVVRTLRIE</sequence>
<proteinExistence type="predicted"/>
<protein>
    <submittedName>
        <fullName evidence="2">BQ5605_C060g12726 protein</fullName>
    </submittedName>
</protein>
<keyword evidence="3" id="KW-1185">Reference proteome</keyword>
<reference evidence="2 3" key="1">
    <citation type="submission" date="2016-11" db="EMBL/GenBank/DDBJ databases">
        <authorList>
            <person name="Jaros S."/>
            <person name="Januszkiewicz K."/>
            <person name="Wedrychowicz H."/>
        </authorList>
    </citation>
    <scope>NUCLEOTIDE SEQUENCE [LARGE SCALE GENOMIC DNA]</scope>
</reference>